<keyword evidence="5" id="KW-1185">Reference proteome</keyword>
<dbReference type="VEuPathDB" id="FungiDB:GGTG_07618"/>
<dbReference type="GeneID" id="20348076"/>
<dbReference type="Proteomes" id="UP000006039">
    <property type="component" value="Unassembled WGS sequence"/>
</dbReference>
<dbReference type="Gene3D" id="3.90.280.10">
    <property type="entry name" value="PEBP-like"/>
    <property type="match status" value="1"/>
</dbReference>
<dbReference type="OrthoDB" id="2506647at2759"/>
<dbReference type="PANTHER" id="PTHR11362">
    <property type="entry name" value="PHOSPHATIDYLETHANOLAMINE-BINDING PROTEIN"/>
    <property type="match status" value="1"/>
</dbReference>
<sequence>MPTFRIKQLLPLAVGLASSVALGPDRQHVLGPEQTQTVQAIDGSGVHDELLKAQIIPQIIDDFAPAFLLHAEWSSKTHAELGNDVRPDKLEPQPTITLTPTITTKASSPRHRRDSSDGDTAARAAEDKQCPGPIGADVKSNMTYAIVLTDPDAPSYHDNKWSEFCHWIATGRVIVTPKPPRGQQQGGDGEEGRGGCPQLSLTGLEDVVPYKPPAPPKKTGRHRYVFLAFTPVNATTLPLNVTKPGERKRWGMDKPGSGVREWAEENGLAPIAANFIFAQNNKQ</sequence>
<dbReference type="STRING" id="644352.J3P270"/>
<reference evidence="3" key="2">
    <citation type="submission" date="2010-07" db="EMBL/GenBank/DDBJ databases">
        <authorList>
            <consortium name="The Broad Institute Genome Sequencing Platform"/>
            <consortium name="Broad Institute Genome Sequencing Center for Infectious Disease"/>
            <person name="Ma L.-J."/>
            <person name="Dead R."/>
            <person name="Young S."/>
            <person name="Zeng Q."/>
            <person name="Koehrsen M."/>
            <person name="Alvarado L."/>
            <person name="Berlin A."/>
            <person name="Chapman S.B."/>
            <person name="Chen Z."/>
            <person name="Freedman E."/>
            <person name="Gellesch M."/>
            <person name="Goldberg J."/>
            <person name="Griggs A."/>
            <person name="Gujja S."/>
            <person name="Heilman E.R."/>
            <person name="Heiman D."/>
            <person name="Hepburn T."/>
            <person name="Howarth C."/>
            <person name="Jen D."/>
            <person name="Larson L."/>
            <person name="Mehta T."/>
            <person name="Neiman D."/>
            <person name="Pearson M."/>
            <person name="Roberts A."/>
            <person name="Saif S."/>
            <person name="Shea T."/>
            <person name="Shenoy N."/>
            <person name="Sisk P."/>
            <person name="Stolte C."/>
            <person name="Sykes S."/>
            <person name="Walk T."/>
            <person name="White J."/>
            <person name="Yandava C."/>
            <person name="Haas B."/>
            <person name="Nusbaum C."/>
            <person name="Birren B."/>
        </authorList>
    </citation>
    <scope>NUCLEOTIDE SEQUENCE</scope>
    <source>
        <strain evidence="3">R3-111a-1</strain>
    </source>
</reference>
<evidence type="ECO:0000313" key="5">
    <source>
        <dbReference type="Proteomes" id="UP000006039"/>
    </source>
</evidence>
<dbReference type="AlphaFoldDB" id="J3P270"/>
<keyword evidence="2" id="KW-0732">Signal</keyword>
<dbReference type="InterPro" id="IPR035810">
    <property type="entry name" value="PEBP_euk"/>
</dbReference>
<dbReference type="PANTHER" id="PTHR11362:SF148">
    <property type="entry name" value="CARBOXYPEPTIDASE Y INHIBITOR"/>
    <property type="match status" value="1"/>
</dbReference>
<proteinExistence type="predicted"/>
<feature type="compositionally biased region" description="Low complexity" evidence="1">
    <location>
        <begin position="94"/>
        <end position="104"/>
    </location>
</feature>
<accession>J3P270</accession>
<feature type="chain" id="PRO_5015094823" evidence="2">
    <location>
        <begin position="22"/>
        <end position="283"/>
    </location>
</feature>
<dbReference type="GO" id="GO:0046578">
    <property type="term" value="P:regulation of Ras protein signal transduction"/>
    <property type="evidence" value="ECO:0007669"/>
    <property type="project" value="TreeGrafter"/>
</dbReference>
<reference evidence="5" key="1">
    <citation type="submission" date="2010-07" db="EMBL/GenBank/DDBJ databases">
        <title>The genome sequence of Gaeumannomyces graminis var. tritici strain R3-111a-1.</title>
        <authorList>
            <consortium name="The Broad Institute Genome Sequencing Platform"/>
            <person name="Ma L.-J."/>
            <person name="Dead R."/>
            <person name="Young S."/>
            <person name="Zeng Q."/>
            <person name="Koehrsen M."/>
            <person name="Alvarado L."/>
            <person name="Berlin A."/>
            <person name="Chapman S.B."/>
            <person name="Chen Z."/>
            <person name="Freedman E."/>
            <person name="Gellesch M."/>
            <person name="Goldberg J."/>
            <person name="Griggs A."/>
            <person name="Gujja S."/>
            <person name="Heilman E.R."/>
            <person name="Heiman D."/>
            <person name="Hepburn T."/>
            <person name="Howarth C."/>
            <person name="Jen D."/>
            <person name="Larson L."/>
            <person name="Mehta T."/>
            <person name="Neiman D."/>
            <person name="Pearson M."/>
            <person name="Roberts A."/>
            <person name="Saif S."/>
            <person name="Shea T."/>
            <person name="Shenoy N."/>
            <person name="Sisk P."/>
            <person name="Stolte C."/>
            <person name="Sykes S."/>
            <person name="Walk T."/>
            <person name="White J."/>
            <person name="Yandava C."/>
            <person name="Haas B."/>
            <person name="Nusbaum C."/>
            <person name="Birren B."/>
        </authorList>
    </citation>
    <scope>NUCLEOTIDE SEQUENCE [LARGE SCALE GENOMIC DNA]</scope>
    <source>
        <strain evidence="5">R3-111a-1</strain>
    </source>
</reference>
<name>J3P270_GAET3</name>
<dbReference type="GO" id="GO:0030162">
    <property type="term" value="P:regulation of proteolysis"/>
    <property type="evidence" value="ECO:0007669"/>
    <property type="project" value="TreeGrafter"/>
</dbReference>
<dbReference type="EnsemblFungi" id="EJT73762">
    <property type="protein sequence ID" value="EJT73762"/>
    <property type="gene ID" value="GGTG_07618"/>
</dbReference>
<evidence type="ECO:0000256" key="1">
    <source>
        <dbReference type="SAM" id="MobiDB-lite"/>
    </source>
</evidence>
<feature type="region of interest" description="Disordered" evidence="1">
    <location>
        <begin position="82"/>
        <end position="135"/>
    </location>
</feature>
<gene>
    <name evidence="4" type="primary">20348076</name>
    <name evidence="3" type="ORF">GGTG_07618</name>
</gene>
<feature type="signal peptide" evidence="2">
    <location>
        <begin position="1"/>
        <end position="21"/>
    </location>
</feature>
<organism evidence="3">
    <name type="scientific">Gaeumannomyces tritici (strain R3-111a-1)</name>
    <name type="common">Wheat and barley take-all root rot fungus</name>
    <name type="synonym">Gaeumannomyces graminis var. tritici</name>
    <dbReference type="NCBI Taxonomy" id="644352"/>
    <lineage>
        <taxon>Eukaryota</taxon>
        <taxon>Fungi</taxon>
        <taxon>Dikarya</taxon>
        <taxon>Ascomycota</taxon>
        <taxon>Pezizomycotina</taxon>
        <taxon>Sordariomycetes</taxon>
        <taxon>Sordariomycetidae</taxon>
        <taxon>Magnaporthales</taxon>
        <taxon>Magnaporthaceae</taxon>
        <taxon>Gaeumannomyces</taxon>
    </lineage>
</organism>
<reference evidence="3" key="3">
    <citation type="submission" date="2010-09" db="EMBL/GenBank/DDBJ databases">
        <title>Annotation of Gaeumannomyces graminis var. tritici R3-111a-1.</title>
        <authorList>
            <consortium name="The Broad Institute Genome Sequencing Platform"/>
            <person name="Ma L.-J."/>
            <person name="Dead R."/>
            <person name="Young S.K."/>
            <person name="Zeng Q."/>
            <person name="Gargeya S."/>
            <person name="Fitzgerald M."/>
            <person name="Haas B."/>
            <person name="Abouelleil A."/>
            <person name="Alvarado L."/>
            <person name="Arachchi H.M."/>
            <person name="Berlin A."/>
            <person name="Brown A."/>
            <person name="Chapman S.B."/>
            <person name="Chen Z."/>
            <person name="Dunbar C."/>
            <person name="Freedman E."/>
            <person name="Gearin G."/>
            <person name="Gellesch M."/>
            <person name="Goldberg J."/>
            <person name="Griggs A."/>
            <person name="Gujja S."/>
            <person name="Heiman D."/>
            <person name="Howarth C."/>
            <person name="Larson L."/>
            <person name="Lui A."/>
            <person name="MacDonald P.J.P."/>
            <person name="Mehta T."/>
            <person name="Montmayeur A."/>
            <person name="Murphy C."/>
            <person name="Neiman D."/>
            <person name="Pearson M."/>
            <person name="Priest M."/>
            <person name="Roberts A."/>
            <person name="Saif S."/>
            <person name="Shea T."/>
            <person name="Shenoy N."/>
            <person name="Sisk P."/>
            <person name="Stolte C."/>
            <person name="Sykes S."/>
            <person name="Yandava C."/>
            <person name="Wortman J."/>
            <person name="Nusbaum C."/>
            <person name="Birren B."/>
        </authorList>
    </citation>
    <scope>NUCLEOTIDE SEQUENCE</scope>
    <source>
        <strain evidence="3">R3-111a-1</strain>
    </source>
</reference>
<dbReference type="Pfam" id="PF01161">
    <property type="entry name" value="PBP"/>
    <property type="match status" value="1"/>
</dbReference>
<dbReference type="InterPro" id="IPR008914">
    <property type="entry name" value="PEBP"/>
</dbReference>
<evidence type="ECO:0000256" key="2">
    <source>
        <dbReference type="SAM" id="SignalP"/>
    </source>
</evidence>
<reference evidence="4" key="4">
    <citation type="journal article" date="2015" name="G3 (Bethesda)">
        <title>Genome sequences of three phytopathogenic species of the Magnaporthaceae family of fungi.</title>
        <authorList>
            <person name="Okagaki L.H."/>
            <person name="Nunes C.C."/>
            <person name="Sailsbery J."/>
            <person name="Clay B."/>
            <person name="Brown D."/>
            <person name="John T."/>
            <person name="Oh Y."/>
            <person name="Young N."/>
            <person name="Fitzgerald M."/>
            <person name="Haas B.J."/>
            <person name="Zeng Q."/>
            <person name="Young S."/>
            <person name="Adiconis X."/>
            <person name="Fan L."/>
            <person name="Levin J.Z."/>
            <person name="Mitchell T.K."/>
            <person name="Okubara P.A."/>
            <person name="Farman M.L."/>
            <person name="Kohn L.M."/>
            <person name="Birren B."/>
            <person name="Ma L.-J."/>
            <person name="Dean R.A."/>
        </authorList>
    </citation>
    <scope>NUCLEOTIDE SEQUENCE</scope>
    <source>
        <strain evidence="4">R3-111a-1</strain>
    </source>
</reference>
<dbReference type="CDD" id="cd00866">
    <property type="entry name" value="PEBP_euk"/>
    <property type="match status" value="1"/>
</dbReference>
<dbReference type="RefSeq" id="XP_009223706.1">
    <property type="nucleotide sequence ID" value="XM_009225442.1"/>
</dbReference>
<dbReference type="FunCoup" id="J3P270">
    <property type="interactions" value="1364"/>
</dbReference>
<dbReference type="EMBL" id="GL385398">
    <property type="protein sequence ID" value="EJT73762.1"/>
    <property type="molecule type" value="Genomic_DNA"/>
</dbReference>
<dbReference type="GO" id="GO:0030414">
    <property type="term" value="F:peptidase inhibitor activity"/>
    <property type="evidence" value="ECO:0007669"/>
    <property type="project" value="TreeGrafter"/>
</dbReference>
<evidence type="ECO:0000313" key="4">
    <source>
        <dbReference type="EnsemblFungi" id="EJT73762"/>
    </source>
</evidence>
<evidence type="ECO:0000313" key="3">
    <source>
        <dbReference type="EMBL" id="EJT73762.1"/>
    </source>
</evidence>
<dbReference type="HOGENOM" id="CLU_043994_3_0_1"/>
<dbReference type="eggNOG" id="KOG3346">
    <property type="taxonomic scope" value="Eukaryota"/>
</dbReference>
<feature type="compositionally biased region" description="Basic and acidic residues" evidence="1">
    <location>
        <begin position="82"/>
        <end position="91"/>
    </location>
</feature>
<reference evidence="4" key="5">
    <citation type="submission" date="2018-04" db="UniProtKB">
        <authorList>
            <consortium name="EnsemblFungi"/>
        </authorList>
    </citation>
    <scope>IDENTIFICATION</scope>
    <source>
        <strain evidence="4">R3-111a-1</strain>
    </source>
</reference>
<dbReference type="SUPFAM" id="SSF49777">
    <property type="entry name" value="PEBP-like"/>
    <property type="match status" value="1"/>
</dbReference>
<protein>
    <submittedName>
        <fullName evidence="3">Lipid binding protein</fullName>
    </submittedName>
</protein>
<dbReference type="GO" id="GO:0005543">
    <property type="term" value="F:phospholipid binding"/>
    <property type="evidence" value="ECO:0007669"/>
    <property type="project" value="TreeGrafter"/>
</dbReference>
<dbReference type="InterPro" id="IPR036610">
    <property type="entry name" value="PEBP-like_sf"/>
</dbReference>